<feature type="region of interest" description="Disordered" evidence="2">
    <location>
        <begin position="425"/>
        <end position="454"/>
    </location>
</feature>
<reference evidence="4 5" key="1">
    <citation type="journal article" date="2020" name="Fungal Divers.">
        <title>Resolving the Mortierellaceae phylogeny through synthesis of multi-gene phylogenetics and phylogenomics.</title>
        <authorList>
            <person name="Vandepol N."/>
            <person name="Liber J."/>
            <person name="Desiro A."/>
            <person name="Na H."/>
            <person name="Kennedy M."/>
            <person name="Barry K."/>
            <person name="Grigoriev I.V."/>
            <person name="Miller A.N."/>
            <person name="O'Donnell K."/>
            <person name="Stajich J.E."/>
            <person name="Bonito G."/>
        </authorList>
    </citation>
    <scope>NUCLEOTIDE SEQUENCE [LARGE SCALE GENOMIC DNA]</scope>
    <source>
        <strain evidence="4 5">AD045</strain>
    </source>
</reference>
<comment type="similarity">
    <text evidence="1">Belongs to the peptidase S12 family.</text>
</comment>
<evidence type="ECO:0000313" key="4">
    <source>
        <dbReference type="EMBL" id="KAG0275456.1"/>
    </source>
</evidence>
<dbReference type="PANTHER" id="PTHR46825:SF15">
    <property type="entry name" value="BETA-LACTAMASE-RELATED DOMAIN-CONTAINING PROTEIN"/>
    <property type="match status" value="1"/>
</dbReference>
<gene>
    <name evidence="4" type="ORF">BGZ96_003791</name>
</gene>
<dbReference type="SUPFAM" id="SSF56601">
    <property type="entry name" value="beta-lactamase/transpeptidase-like"/>
    <property type="match status" value="1"/>
</dbReference>
<dbReference type="Gene3D" id="3.40.710.10">
    <property type="entry name" value="DD-peptidase/beta-lactamase superfamily"/>
    <property type="match status" value="1"/>
</dbReference>
<dbReference type="Proteomes" id="UP001194696">
    <property type="component" value="Unassembled WGS sequence"/>
</dbReference>
<dbReference type="Pfam" id="PF00144">
    <property type="entry name" value="Beta-lactamase"/>
    <property type="match status" value="1"/>
</dbReference>
<organism evidence="4 5">
    <name type="scientific">Linnemannia gamsii</name>
    <dbReference type="NCBI Taxonomy" id="64522"/>
    <lineage>
        <taxon>Eukaryota</taxon>
        <taxon>Fungi</taxon>
        <taxon>Fungi incertae sedis</taxon>
        <taxon>Mucoromycota</taxon>
        <taxon>Mortierellomycotina</taxon>
        <taxon>Mortierellomycetes</taxon>
        <taxon>Mortierellales</taxon>
        <taxon>Mortierellaceae</taxon>
        <taxon>Linnemannia</taxon>
    </lineage>
</organism>
<dbReference type="PANTHER" id="PTHR46825">
    <property type="entry name" value="D-ALANYL-D-ALANINE-CARBOXYPEPTIDASE/ENDOPEPTIDASE AMPH"/>
    <property type="match status" value="1"/>
</dbReference>
<dbReference type="EMBL" id="JAAAIM010001850">
    <property type="protein sequence ID" value="KAG0275456.1"/>
    <property type="molecule type" value="Genomic_DNA"/>
</dbReference>
<sequence length="536" mass="60085">MSVAVLHKNQLVYAGGFGKRNKTDPYTINTLQPVSSLTKTFTATAIGELVAEGKLDWNTTPVTKYLPDFQLKNSSLTSQITFADLLGENSGLPYNLLSWHKSTLPRKELIKQLRYLDDISSTQEGNIKHSDVAYAVAGEAAANVAGTSFEQLVFDKVIRPLGLKSTGISQSHMKLHSDNYALSNMAYSFEAAQRGEFQIFPLDENPNRALAPAEDIYTNVIDLALWGKVIMDLGAVDGEQVLNRMSVEETLKANSFAWNENSKSRWKEFDPIYSYGFGWMQDTFCGQRHYTAYGADMGYGSDVTMFPDHDIVIAMLANTSMFSHVCSFLPYSIATPLFNAPGMQINKDSSGEHSWIQASAVPMAKEAYTAVELAAEGIFSIFADADEKKPLTFEDDLGAYIGDYAHPFWGKFEITLVDREEVKGGKVDEKKGEKDRKISSSNFNQEEGTDEGKEPVLRFRYNEYTSTLEHYNHNTFIATFDDVLFKMRVLMSFLPEVETSKELSDSKEFPRENLMIQELPWATGINEVLFSKTKNI</sequence>
<dbReference type="InterPro" id="IPR012338">
    <property type="entry name" value="Beta-lactam/transpept-like"/>
</dbReference>
<feature type="domain" description="Beta-lactamase-related" evidence="3">
    <location>
        <begin position="1"/>
        <end position="319"/>
    </location>
</feature>
<evidence type="ECO:0000313" key="5">
    <source>
        <dbReference type="Proteomes" id="UP001194696"/>
    </source>
</evidence>
<evidence type="ECO:0000259" key="3">
    <source>
        <dbReference type="Pfam" id="PF00144"/>
    </source>
</evidence>
<comment type="caution">
    <text evidence="4">The sequence shown here is derived from an EMBL/GenBank/DDBJ whole genome shotgun (WGS) entry which is preliminary data.</text>
</comment>
<accession>A0ABQ7JIW9</accession>
<dbReference type="InterPro" id="IPR050491">
    <property type="entry name" value="AmpC-like"/>
</dbReference>
<evidence type="ECO:0000256" key="1">
    <source>
        <dbReference type="ARBA" id="ARBA00038215"/>
    </source>
</evidence>
<feature type="compositionally biased region" description="Basic and acidic residues" evidence="2">
    <location>
        <begin position="425"/>
        <end position="438"/>
    </location>
</feature>
<keyword evidence="5" id="KW-1185">Reference proteome</keyword>
<dbReference type="InterPro" id="IPR001466">
    <property type="entry name" value="Beta-lactam-related"/>
</dbReference>
<proteinExistence type="inferred from homology"/>
<evidence type="ECO:0000256" key="2">
    <source>
        <dbReference type="SAM" id="MobiDB-lite"/>
    </source>
</evidence>
<name>A0ABQ7JIW9_9FUNG</name>
<protein>
    <recommendedName>
        <fullName evidence="3">Beta-lactamase-related domain-containing protein</fullName>
    </recommendedName>
</protein>